<feature type="compositionally biased region" description="Basic and acidic residues" evidence="3">
    <location>
        <begin position="196"/>
        <end position="205"/>
    </location>
</feature>
<evidence type="ECO:0000313" key="8">
    <source>
        <dbReference type="Proteomes" id="UP000494256"/>
    </source>
</evidence>
<dbReference type="PANTHER" id="PTHR11346">
    <property type="entry name" value="GALECTIN"/>
    <property type="match status" value="1"/>
</dbReference>
<feature type="compositionally biased region" description="Polar residues" evidence="3">
    <location>
        <begin position="181"/>
        <end position="192"/>
    </location>
</feature>
<dbReference type="PANTHER" id="PTHR11346:SF176">
    <property type="entry name" value="32 KDA BETA-GALACTOSIDE-BINDING LECTIN LEC-3"/>
    <property type="match status" value="1"/>
</dbReference>
<name>A0A8S1BII7_ARCPL</name>
<dbReference type="Proteomes" id="UP000494256">
    <property type="component" value="Unassembled WGS sequence"/>
</dbReference>
<dbReference type="InterPro" id="IPR001079">
    <property type="entry name" value="Galectin_CRD"/>
</dbReference>
<evidence type="ECO:0000313" key="5">
    <source>
        <dbReference type="EMBL" id="CAB3236292.1"/>
    </source>
</evidence>
<dbReference type="InterPro" id="IPR044156">
    <property type="entry name" value="Galectin-like"/>
</dbReference>
<dbReference type="InterPro" id="IPR013320">
    <property type="entry name" value="ConA-like_dom_sf"/>
</dbReference>
<dbReference type="SMART" id="SM00908">
    <property type="entry name" value="Gal-bind_lectin"/>
    <property type="match status" value="1"/>
</dbReference>
<dbReference type="OrthoDB" id="8443340at2759"/>
<dbReference type="SMART" id="SM00276">
    <property type="entry name" value="GLECT"/>
    <property type="match status" value="1"/>
</dbReference>
<dbReference type="AlphaFoldDB" id="A0A8S1BII7"/>
<dbReference type="SUPFAM" id="SSF49899">
    <property type="entry name" value="Concanavalin A-like lectins/glucanases"/>
    <property type="match status" value="1"/>
</dbReference>
<evidence type="ECO:0000256" key="2">
    <source>
        <dbReference type="RuleBase" id="RU102079"/>
    </source>
</evidence>
<accession>A0A8S1BII7</accession>
<dbReference type="EMBL" id="CADEBD010001048">
    <property type="protein sequence ID" value="CAB3262091.1"/>
    <property type="molecule type" value="Genomic_DNA"/>
</dbReference>
<organism evidence="6 8">
    <name type="scientific">Arctia plantaginis</name>
    <name type="common">Wood tiger moth</name>
    <name type="synonym">Phalaena plantaginis</name>
    <dbReference type="NCBI Taxonomy" id="874455"/>
    <lineage>
        <taxon>Eukaryota</taxon>
        <taxon>Metazoa</taxon>
        <taxon>Ecdysozoa</taxon>
        <taxon>Arthropoda</taxon>
        <taxon>Hexapoda</taxon>
        <taxon>Insecta</taxon>
        <taxon>Pterygota</taxon>
        <taxon>Neoptera</taxon>
        <taxon>Endopterygota</taxon>
        <taxon>Lepidoptera</taxon>
        <taxon>Glossata</taxon>
        <taxon>Ditrysia</taxon>
        <taxon>Noctuoidea</taxon>
        <taxon>Erebidae</taxon>
        <taxon>Arctiinae</taxon>
        <taxon>Arctia</taxon>
    </lineage>
</organism>
<dbReference type="PROSITE" id="PS51304">
    <property type="entry name" value="GALECTIN"/>
    <property type="match status" value="1"/>
</dbReference>
<sequence>MPVFTANIPGILKVGDKIEIGGKIKENARKMSVNLCAQEGEEPRDVVLHFDVRFHRDNIISLSRKNGIWIGSGNYDTNYNMFVPGTIFRIIFEIKDTDVITIYCQGKFHSNFLPKIPLTMARYIVAWADVERITHCYFYLNNKAVGGDEISGPGAYVPQSPRPTMIAGDAGKRCSRIHKTPQGSPDINSSGESSDDDKPRPKGEGRADRYFYDTLMCQPPDHPKFGSPDSMKRRDPNIIRAKEYRKFRELSDTEKNESEDYSEDIASKNLDSSIIESDDVLQELGIKKRNRRGKFAPFAQVVNFMGKTTKRN</sequence>
<protein>
    <recommendedName>
        <fullName evidence="2">Galectin</fullName>
    </recommendedName>
</protein>
<keyword evidence="1 2" id="KW-0430">Lectin</keyword>
<comment type="caution">
    <text evidence="6">The sequence shown here is derived from an EMBL/GenBank/DDBJ whole genome shotgun (WGS) entry which is preliminary data.</text>
</comment>
<feature type="region of interest" description="Disordered" evidence="3">
    <location>
        <begin position="175"/>
        <end position="205"/>
    </location>
</feature>
<evidence type="ECO:0000256" key="3">
    <source>
        <dbReference type="SAM" id="MobiDB-lite"/>
    </source>
</evidence>
<dbReference type="GO" id="GO:0030246">
    <property type="term" value="F:carbohydrate binding"/>
    <property type="evidence" value="ECO:0007669"/>
    <property type="project" value="UniProtKB-UniRule"/>
</dbReference>
<dbReference type="Pfam" id="PF00337">
    <property type="entry name" value="Gal-bind_lectin"/>
    <property type="match status" value="1"/>
</dbReference>
<gene>
    <name evidence="6" type="ORF">APLA_LOCUS17554</name>
    <name evidence="5" type="ORF">APLA_LOCUS6453</name>
</gene>
<dbReference type="Gene3D" id="2.60.120.200">
    <property type="match status" value="1"/>
</dbReference>
<feature type="domain" description="Galectin" evidence="4">
    <location>
        <begin position="4"/>
        <end position="139"/>
    </location>
</feature>
<evidence type="ECO:0000313" key="6">
    <source>
        <dbReference type="EMBL" id="CAB3262091.1"/>
    </source>
</evidence>
<keyword evidence="7" id="KW-1185">Reference proteome</keyword>
<reference evidence="7 8" key="1">
    <citation type="submission" date="2020-04" db="EMBL/GenBank/DDBJ databases">
        <authorList>
            <person name="Wallbank WR R."/>
            <person name="Pardo Diaz C."/>
            <person name="Kozak K."/>
            <person name="Martin S."/>
            <person name="Jiggins C."/>
            <person name="Moest M."/>
            <person name="Warren A I."/>
            <person name="Byers J.R.P. K."/>
            <person name="Montejo-Kovacevich G."/>
            <person name="Yen C E."/>
        </authorList>
    </citation>
    <scope>NUCLEOTIDE SEQUENCE [LARGE SCALE GENOMIC DNA]</scope>
</reference>
<evidence type="ECO:0000313" key="7">
    <source>
        <dbReference type="Proteomes" id="UP000494106"/>
    </source>
</evidence>
<evidence type="ECO:0000259" key="4">
    <source>
        <dbReference type="PROSITE" id="PS51304"/>
    </source>
</evidence>
<evidence type="ECO:0000256" key="1">
    <source>
        <dbReference type="ARBA" id="ARBA00022734"/>
    </source>
</evidence>
<dbReference type="EMBL" id="CADEBC010000486">
    <property type="protein sequence ID" value="CAB3236292.1"/>
    <property type="molecule type" value="Genomic_DNA"/>
</dbReference>
<dbReference type="Proteomes" id="UP000494106">
    <property type="component" value="Unassembled WGS sequence"/>
</dbReference>
<proteinExistence type="predicted"/>
<dbReference type="GO" id="GO:0016936">
    <property type="term" value="F:galactoside binding"/>
    <property type="evidence" value="ECO:0007669"/>
    <property type="project" value="TreeGrafter"/>
</dbReference>